<evidence type="ECO:0000313" key="4">
    <source>
        <dbReference type="Proteomes" id="UP000824176"/>
    </source>
</evidence>
<dbReference type="NCBIfam" id="TIGR00177">
    <property type="entry name" value="molyb_syn"/>
    <property type="match status" value="1"/>
</dbReference>
<comment type="caution">
    <text evidence="3">The sequence shown here is derived from an EMBL/GenBank/DDBJ whole genome shotgun (WGS) entry which is preliminary data.</text>
</comment>
<evidence type="ECO:0000256" key="1">
    <source>
        <dbReference type="HAMAP-Rule" id="MF_00226"/>
    </source>
</evidence>
<evidence type="ECO:0000259" key="2">
    <source>
        <dbReference type="SMART" id="SM00852"/>
    </source>
</evidence>
<dbReference type="Pfam" id="PF00994">
    <property type="entry name" value="MoCF_biosynth"/>
    <property type="match status" value="1"/>
</dbReference>
<dbReference type="InterPro" id="IPR008136">
    <property type="entry name" value="CinA_C"/>
</dbReference>
<reference evidence="3" key="1">
    <citation type="journal article" date="2021" name="PeerJ">
        <title>Extensive microbial diversity within the chicken gut microbiome revealed by metagenomics and culture.</title>
        <authorList>
            <person name="Gilroy R."/>
            <person name="Ravi A."/>
            <person name="Getino M."/>
            <person name="Pursley I."/>
            <person name="Horton D.L."/>
            <person name="Alikhan N.F."/>
            <person name="Baker D."/>
            <person name="Gharbi K."/>
            <person name="Hall N."/>
            <person name="Watson M."/>
            <person name="Adriaenssens E.M."/>
            <person name="Foster-Nyarko E."/>
            <person name="Jarju S."/>
            <person name="Secka A."/>
            <person name="Antonio M."/>
            <person name="Oren A."/>
            <person name="Chaudhuri R.R."/>
            <person name="La Ragione R."/>
            <person name="Hildebrand F."/>
            <person name="Pallen M.J."/>
        </authorList>
    </citation>
    <scope>NUCLEOTIDE SEQUENCE</scope>
    <source>
        <strain evidence="3">ChiW4-1371</strain>
    </source>
</reference>
<dbReference type="NCBIfam" id="TIGR00200">
    <property type="entry name" value="cinA_nterm"/>
    <property type="match status" value="1"/>
</dbReference>
<sequence>MRICILSIGSELLEGSVVDTNSAFIGSELAHYGVSPDMIRMVKDNRQEIVSLFIELSKEFDIILTTGGLGPTFDDITAECLALACQSELILNERAYNHMKEMLERSGVTLRKEHEHQVMLPKDCLLFNNVKGTALGFSMHLNKADIICMPGVPAEMKAMFSDEVIPYLREKYDFKEITYKDMHFLSVPESEVDAVIRSIEISSDTQCIINAGSGKVVVKLRGYNNPEIKKVSDKLKSVFKESYLGDNYTDEAKLIIDILKSQNKTISFAESCTGGLLSEYITNVSGASEVFMGSVVSYDNSVKHNVLNVPDDILMNYGAVSEECAAFMASGVKKLMKTNYAVSITGIAGPNGGSEEKPVGLVYIGVAKEEEIKVYKNIFNGDRQQVRTKSAKKAMLYLLNLLKEY</sequence>
<protein>
    <recommendedName>
        <fullName evidence="1">CinA-like protein</fullName>
    </recommendedName>
</protein>
<dbReference type="InterPro" id="IPR001453">
    <property type="entry name" value="MoaB/Mog_dom"/>
</dbReference>
<dbReference type="InterPro" id="IPR008135">
    <property type="entry name" value="Competence-induced_CinA"/>
</dbReference>
<dbReference type="EMBL" id="DXAQ01000117">
    <property type="protein sequence ID" value="HIZ89774.1"/>
    <property type="molecule type" value="Genomic_DNA"/>
</dbReference>
<dbReference type="Gene3D" id="3.40.980.10">
    <property type="entry name" value="MoaB/Mog-like domain"/>
    <property type="match status" value="1"/>
</dbReference>
<dbReference type="PANTHER" id="PTHR13939:SF0">
    <property type="entry name" value="NMN AMIDOHYDROLASE-LIKE PROTEIN YFAY"/>
    <property type="match status" value="1"/>
</dbReference>
<dbReference type="Proteomes" id="UP000824176">
    <property type="component" value="Unassembled WGS sequence"/>
</dbReference>
<dbReference type="SUPFAM" id="SSF53218">
    <property type="entry name" value="Molybdenum cofactor biosynthesis proteins"/>
    <property type="match status" value="1"/>
</dbReference>
<dbReference type="HAMAP" id="MF_00226_B">
    <property type="entry name" value="CinA_B"/>
    <property type="match status" value="1"/>
</dbReference>
<evidence type="ECO:0000313" key="3">
    <source>
        <dbReference type="EMBL" id="HIZ89774.1"/>
    </source>
</evidence>
<accession>A0A9D2GUT4</accession>
<dbReference type="CDD" id="cd00885">
    <property type="entry name" value="cinA"/>
    <property type="match status" value="1"/>
</dbReference>
<dbReference type="Gene3D" id="3.90.950.20">
    <property type="entry name" value="CinA-like"/>
    <property type="match status" value="1"/>
</dbReference>
<dbReference type="PANTHER" id="PTHR13939">
    <property type="entry name" value="NICOTINAMIDE-NUCLEOTIDE AMIDOHYDROLASE PNCC"/>
    <property type="match status" value="1"/>
</dbReference>
<dbReference type="InterPro" id="IPR050101">
    <property type="entry name" value="CinA"/>
</dbReference>
<gene>
    <name evidence="3" type="ORF">H9804_07495</name>
</gene>
<name>A0A9D2GUT4_9BACT</name>
<dbReference type="AlphaFoldDB" id="A0A9D2GUT4"/>
<dbReference type="InterPro" id="IPR036425">
    <property type="entry name" value="MoaB/Mog-like_dom_sf"/>
</dbReference>
<dbReference type="Pfam" id="PF02464">
    <property type="entry name" value="CinA"/>
    <property type="match status" value="1"/>
</dbReference>
<comment type="similarity">
    <text evidence="1">Belongs to the CinA family.</text>
</comment>
<organism evidence="3 4">
    <name type="scientific">Candidatus Mucispirillum faecigallinarum</name>
    <dbReference type="NCBI Taxonomy" id="2838699"/>
    <lineage>
        <taxon>Bacteria</taxon>
        <taxon>Pseudomonadati</taxon>
        <taxon>Deferribacterota</taxon>
        <taxon>Deferribacteres</taxon>
        <taxon>Deferribacterales</taxon>
        <taxon>Mucispirillaceae</taxon>
        <taxon>Mucispirillum</taxon>
    </lineage>
</organism>
<dbReference type="PIRSF" id="PIRSF006728">
    <property type="entry name" value="CinA"/>
    <property type="match status" value="1"/>
</dbReference>
<reference evidence="3" key="2">
    <citation type="submission" date="2021-04" db="EMBL/GenBank/DDBJ databases">
        <authorList>
            <person name="Gilroy R."/>
        </authorList>
    </citation>
    <scope>NUCLEOTIDE SEQUENCE</scope>
    <source>
        <strain evidence="3">ChiW4-1371</strain>
    </source>
</reference>
<dbReference type="SMART" id="SM00852">
    <property type="entry name" value="MoCF_biosynth"/>
    <property type="match status" value="1"/>
</dbReference>
<proteinExistence type="inferred from homology"/>
<dbReference type="SUPFAM" id="SSF142433">
    <property type="entry name" value="CinA-like"/>
    <property type="match status" value="1"/>
</dbReference>
<dbReference type="InterPro" id="IPR036653">
    <property type="entry name" value="CinA-like_C"/>
</dbReference>
<dbReference type="NCBIfam" id="TIGR00199">
    <property type="entry name" value="PncC_domain"/>
    <property type="match status" value="1"/>
</dbReference>
<feature type="domain" description="MoaB/Mog" evidence="2">
    <location>
        <begin position="4"/>
        <end position="171"/>
    </location>
</feature>